<protein>
    <recommendedName>
        <fullName evidence="1">Sulfatase-modifying factor enzyme-like domain-containing protein</fullName>
    </recommendedName>
</protein>
<dbReference type="PROSITE" id="PS51257">
    <property type="entry name" value="PROKAR_LIPOPROTEIN"/>
    <property type="match status" value="1"/>
</dbReference>
<evidence type="ECO:0000313" key="3">
    <source>
        <dbReference type="Proteomes" id="UP001348817"/>
    </source>
</evidence>
<dbReference type="SUPFAM" id="SSF56436">
    <property type="entry name" value="C-type lectin-like"/>
    <property type="match status" value="1"/>
</dbReference>
<dbReference type="GO" id="GO:0120147">
    <property type="term" value="F:formylglycine-generating oxidase activity"/>
    <property type="evidence" value="ECO:0007669"/>
    <property type="project" value="TreeGrafter"/>
</dbReference>
<keyword evidence="3" id="KW-1185">Reference proteome</keyword>
<reference evidence="2 3" key="1">
    <citation type="submission" date="2021-12" db="EMBL/GenBank/DDBJ databases">
        <title>Genome sequencing of bacteria with rrn-lacking chromosome and rrn-plasmid.</title>
        <authorList>
            <person name="Anda M."/>
            <person name="Iwasaki W."/>
        </authorList>
    </citation>
    <scope>NUCLEOTIDE SEQUENCE [LARGE SCALE GENOMIC DNA]</scope>
    <source>
        <strain evidence="2 3">DSM 100852</strain>
        <plasmid evidence="2 3">pFA3</plasmid>
    </source>
</reference>
<dbReference type="Proteomes" id="UP001348817">
    <property type="component" value="Plasmid pFA3"/>
</dbReference>
<geneLocation type="plasmid" evidence="2 3">
    <name>pFA3</name>
</geneLocation>
<dbReference type="Gene3D" id="3.90.1580.10">
    <property type="entry name" value="paralog of FGE (formylglycine-generating enzyme)"/>
    <property type="match status" value="1"/>
</dbReference>
<dbReference type="InterPro" id="IPR042095">
    <property type="entry name" value="SUMF_sf"/>
</dbReference>
<dbReference type="InterPro" id="IPR051043">
    <property type="entry name" value="Sulfatase_Mod_Factor_Kinase"/>
</dbReference>
<proteinExistence type="predicted"/>
<dbReference type="KEGG" id="fax:FUAX_45140"/>
<dbReference type="PANTHER" id="PTHR23150:SF19">
    <property type="entry name" value="FORMYLGLYCINE-GENERATING ENZYME"/>
    <property type="match status" value="1"/>
</dbReference>
<organism evidence="2 3">
    <name type="scientific">Fulvitalea axinellae</name>
    <dbReference type="NCBI Taxonomy" id="1182444"/>
    <lineage>
        <taxon>Bacteria</taxon>
        <taxon>Pseudomonadati</taxon>
        <taxon>Bacteroidota</taxon>
        <taxon>Cytophagia</taxon>
        <taxon>Cytophagales</taxon>
        <taxon>Persicobacteraceae</taxon>
        <taxon>Fulvitalea</taxon>
    </lineage>
</organism>
<evidence type="ECO:0000259" key="1">
    <source>
        <dbReference type="Pfam" id="PF03781"/>
    </source>
</evidence>
<feature type="domain" description="Sulfatase-modifying factor enzyme-like" evidence="1">
    <location>
        <begin position="55"/>
        <end position="227"/>
    </location>
</feature>
<accession>A0AAU9D3E1</accession>
<dbReference type="InterPro" id="IPR005532">
    <property type="entry name" value="SUMF_dom"/>
</dbReference>
<dbReference type="PANTHER" id="PTHR23150">
    <property type="entry name" value="SULFATASE MODIFYING FACTOR 1, 2"/>
    <property type="match status" value="1"/>
</dbReference>
<dbReference type="InterPro" id="IPR016187">
    <property type="entry name" value="CTDL_fold"/>
</dbReference>
<dbReference type="AlphaFoldDB" id="A0AAU9D3E1"/>
<evidence type="ECO:0000313" key="2">
    <source>
        <dbReference type="EMBL" id="BDD12082.1"/>
    </source>
</evidence>
<dbReference type="EMBL" id="AP025317">
    <property type="protein sequence ID" value="BDD12082.1"/>
    <property type="molecule type" value="Genomic_DNA"/>
</dbReference>
<gene>
    <name evidence="2" type="ORF">FUAX_45140</name>
</gene>
<dbReference type="Pfam" id="PF03781">
    <property type="entry name" value="FGE-sulfatase"/>
    <property type="match status" value="1"/>
</dbReference>
<keyword evidence="2" id="KW-0614">Plasmid</keyword>
<name>A0AAU9D3E1_9BACT</name>
<sequence>MENIKIETKNVQHALKWHSSLRSLCHFSALVSCYLKNNVEKIKGNINRAVIDELFVTIPTGTVHMRDDRTKETWSVDIDSYELCKFPITQKIYKAVTDENPSTFKGANLPVETVSWIDAVIFCNKLSNSLEKDECYTINLTTEKVTVNSDANGFRLPTEAEWQYACQAGTKEIRHGELSEIAWFKENSNIRTQDVGQKNLTNGGFMICWEMFGNGVRTFMTKLFTEHIAFSVVGVGTTKKEALWLQLEEEATHFRSK</sequence>